<gene>
    <name evidence="1" type="ORF">NP493_239g08006</name>
</gene>
<dbReference type="AlphaFoldDB" id="A0AAD9NZH9"/>
<evidence type="ECO:0000313" key="2">
    <source>
        <dbReference type="Proteomes" id="UP001209878"/>
    </source>
</evidence>
<accession>A0AAD9NZH9</accession>
<name>A0AAD9NZH9_RIDPI</name>
<dbReference type="EMBL" id="JAODUO010000239">
    <property type="protein sequence ID" value="KAK2185368.1"/>
    <property type="molecule type" value="Genomic_DNA"/>
</dbReference>
<keyword evidence="2" id="KW-1185">Reference proteome</keyword>
<evidence type="ECO:0000313" key="1">
    <source>
        <dbReference type="EMBL" id="KAK2185368.1"/>
    </source>
</evidence>
<comment type="caution">
    <text evidence="1">The sequence shown here is derived from an EMBL/GenBank/DDBJ whole genome shotgun (WGS) entry which is preliminary data.</text>
</comment>
<evidence type="ECO:0008006" key="3">
    <source>
        <dbReference type="Google" id="ProtNLM"/>
    </source>
</evidence>
<sequence length="205" mass="22111">MNDARGHFYRGHKKPPPLKKCPPIDANLQLHVLRAHLQMLLWKAADQRDPPEEARNIANFGWNIEGSAITTAVSTAPVAPQALLDAVSCSCTAECKACSGTRCSCNSAGVSCTDSCKCEGRDICCSPFISKQLDIEDDEGERNTGRQIPSKQISPTTCSLETTSTCSPRRVKCAKTKETDCLASTSVMVTPFSDSIVKGRFTVVA</sequence>
<dbReference type="Proteomes" id="UP001209878">
    <property type="component" value="Unassembled WGS sequence"/>
</dbReference>
<protein>
    <recommendedName>
        <fullName evidence="3">Tesmin/TSO1-like CXC domain-containing protein</fullName>
    </recommendedName>
</protein>
<organism evidence="1 2">
    <name type="scientific">Ridgeia piscesae</name>
    <name type="common">Tubeworm</name>
    <dbReference type="NCBI Taxonomy" id="27915"/>
    <lineage>
        <taxon>Eukaryota</taxon>
        <taxon>Metazoa</taxon>
        <taxon>Spiralia</taxon>
        <taxon>Lophotrochozoa</taxon>
        <taxon>Annelida</taxon>
        <taxon>Polychaeta</taxon>
        <taxon>Sedentaria</taxon>
        <taxon>Canalipalpata</taxon>
        <taxon>Sabellida</taxon>
        <taxon>Siboglinidae</taxon>
        <taxon>Ridgeia</taxon>
    </lineage>
</organism>
<proteinExistence type="predicted"/>
<reference evidence="1" key="1">
    <citation type="journal article" date="2023" name="Mol. Biol. Evol.">
        <title>Third-Generation Sequencing Reveals the Adaptive Role of the Epigenome in Three Deep-Sea Polychaetes.</title>
        <authorList>
            <person name="Perez M."/>
            <person name="Aroh O."/>
            <person name="Sun Y."/>
            <person name="Lan Y."/>
            <person name="Juniper S.K."/>
            <person name="Young C.R."/>
            <person name="Angers B."/>
            <person name="Qian P.Y."/>
        </authorList>
    </citation>
    <scope>NUCLEOTIDE SEQUENCE</scope>
    <source>
        <strain evidence="1">R07B-5</strain>
    </source>
</reference>